<comment type="caution">
    <text evidence="4">Lacks conserved residue(s) required for the propagation of feature annotation.</text>
</comment>
<dbReference type="InterPro" id="IPR018060">
    <property type="entry name" value="HTH_AraC"/>
</dbReference>
<reference evidence="7 8" key="3">
    <citation type="submission" date="2023-06" db="EMBL/GenBank/DDBJ databases">
        <authorList>
            <person name="Zeman M."/>
            <person name="Kubasova T."/>
            <person name="Jahodarova E."/>
            <person name="Nykrynova M."/>
            <person name="Rychlik I."/>
        </authorList>
    </citation>
    <scope>NUCLEOTIDE SEQUENCE [LARGE SCALE GENOMIC DNA]</scope>
    <source>
        <strain evidence="7 8">ET39</strain>
    </source>
</reference>
<dbReference type="EMBL" id="JAUDCG010000004">
    <property type="protein sequence ID" value="MDM8156285.1"/>
    <property type="molecule type" value="Genomic_DNA"/>
</dbReference>
<dbReference type="InterPro" id="IPR001789">
    <property type="entry name" value="Sig_transdc_resp-reg_receiver"/>
</dbReference>
<evidence type="ECO:0000256" key="2">
    <source>
        <dbReference type="ARBA" id="ARBA00023125"/>
    </source>
</evidence>
<evidence type="ECO:0000313" key="8">
    <source>
        <dbReference type="Proteomes" id="UP001529340"/>
    </source>
</evidence>
<dbReference type="PANTHER" id="PTHR43280">
    <property type="entry name" value="ARAC-FAMILY TRANSCRIPTIONAL REGULATOR"/>
    <property type="match status" value="1"/>
</dbReference>
<dbReference type="Pfam" id="PF12833">
    <property type="entry name" value="HTH_18"/>
    <property type="match status" value="1"/>
</dbReference>
<proteinExistence type="predicted"/>
<dbReference type="InterPro" id="IPR011006">
    <property type="entry name" value="CheY-like_superfamily"/>
</dbReference>
<sequence length="543" mass="63694">MSALYRVLLVEKQQQMIHVYKNMIPWEESGFQIASVADSESDALALYGEYKYDVIFTALDLQGGNGVSLIKKLRHLGPECVVVVISAHEDYDSVREAFVVGAYDYLLKSRLRYSTLTALLDRIREDLAKKEATSLQESWEEMLEKILGLIRDEQKVDYDLLKEILSRPELYLLQGRYRLLYFRQDNIRNFNRSLKRYDKPFWMNSDEFIDMFRNKVSMRDEIQLQLKRLITQYLQGIRGACILFNKKHSGVIVLPPLPRERYEALAHQIIDGIGERLTYDFSVTVSTEQQGIDDFLGGYQQVMEYHMSHKFYDGDRCVEFAEDAREIQRLQYSSFPCGNEIAQGIMEQNFDKVKDSYSKAIGQMIERFIDFTDVKGYFVSILHDTKKVIYEHGISEQYPFDILYEGINEAESIQFLQLELEKIFKTLIDWVREHHISRYHHKVTAMLDYIDEHIAEKLTLEMVASASGLSVTHASRLFKSEVGHSVIEYVNERKMAKAEELMHDRTRKIKDVAAMVGISDQLYFNKVFKKYYHLSPREYRKRI</sequence>
<protein>
    <submittedName>
        <fullName evidence="7">AraC family transcriptional regulator</fullName>
    </submittedName>
</protein>
<keyword evidence="1" id="KW-0805">Transcription regulation</keyword>
<dbReference type="PRINTS" id="PR00032">
    <property type="entry name" value="HTHARAC"/>
</dbReference>
<organism evidence="7 8">
    <name type="scientific">Amedibacillus dolichus</name>
    <dbReference type="NCBI Taxonomy" id="31971"/>
    <lineage>
        <taxon>Bacteria</taxon>
        <taxon>Bacillati</taxon>
        <taxon>Bacillota</taxon>
        <taxon>Erysipelotrichia</taxon>
        <taxon>Erysipelotrichales</taxon>
        <taxon>Erysipelotrichaceae</taxon>
        <taxon>Amedibacillus</taxon>
    </lineage>
</organism>
<dbReference type="SUPFAM" id="SSF52172">
    <property type="entry name" value="CheY-like"/>
    <property type="match status" value="1"/>
</dbReference>
<evidence type="ECO:0000256" key="3">
    <source>
        <dbReference type="ARBA" id="ARBA00023163"/>
    </source>
</evidence>
<dbReference type="InterPro" id="IPR009057">
    <property type="entry name" value="Homeodomain-like_sf"/>
</dbReference>
<dbReference type="Pfam" id="PF00072">
    <property type="entry name" value="Response_reg"/>
    <property type="match status" value="1"/>
</dbReference>
<evidence type="ECO:0000259" key="6">
    <source>
        <dbReference type="PROSITE" id="PS50110"/>
    </source>
</evidence>
<comment type="caution">
    <text evidence="7">The sequence shown here is derived from an EMBL/GenBank/DDBJ whole genome shotgun (WGS) entry which is preliminary data.</text>
</comment>
<reference evidence="7 8" key="1">
    <citation type="submission" date="2023-06" db="EMBL/GenBank/DDBJ databases">
        <title>Identification and characterization of horizontal gene transfer across gut microbiota members of farm animals based on homology search.</title>
        <authorList>
            <person name="Schwarzerova J."/>
            <person name="Nykrynova M."/>
            <person name="Jureckova K."/>
            <person name="Cejkova D."/>
            <person name="Rychlik I."/>
        </authorList>
    </citation>
    <scope>NUCLEOTIDE SEQUENCE [LARGE SCALE GENOMIC DNA]</scope>
    <source>
        <strain evidence="7 8">ET39</strain>
    </source>
</reference>
<dbReference type="RefSeq" id="WP_289606756.1">
    <property type="nucleotide sequence ID" value="NZ_JAUDCG010000004.1"/>
</dbReference>
<dbReference type="Proteomes" id="UP001529340">
    <property type="component" value="Unassembled WGS sequence"/>
</dbReference>
<gene>
    <name evidence="7" type="ORF">QUV96_01380</name>
</gene>
<dbReference type="SUPFAM" id="SSF46689">
    <property type="entry name" value="Homeodomain-like"/>
    <property type="match status" value="2"/>
</dbReference>
<dbReference type="Gene3D" id="1.10.10.60">
    <property type="entry name" value="Homeodomain-like"/>
    <property type="match status" value="2"/>
</dbReference>
<evidence type="ECO:0000256" key="1">
    <source>
        <dbReference type="ARBA" id="ARBA00023015"/>
    </source>
</evidence>
<reference evidence="8" key="2">
    <citation type="submission" date="2023-06" db="EMBL/GenBank/DDBJ databases">
        <title>Identification and characterization of horizontal gene transfer across gut microbiota members of farm animals based on homology search.</title>
        <authorList>
            <person name="Zeman M."/>
            <person name="Kubasova T."/>
            <person name="Jahodarova E."/>
            <person name="Nykrynova M."/>
            <person name="Rychlik I."/>
        </authorList>
    </citation>
    <scope>NUCLEOTIDE SEQUENCE [LARGE SCALE GENOMIC DNA]</scope>
    <source>
        <strain evidence="8">ET39</strain>
    </source>
</reference>
<dbReference type="Gene3D" id="3.40.50.2300">
    <property type="match status" value="1"/>
</dbReference>
<feature type="domain" description="HTH araC/xylS-type" evidence="5">
    <location>
        <begin position="444"/>
        <end position="542"/>
    </location>
</feature>
<evidence type="ECO:0000313" key="7">
    <source>
        <dbReference type="EMBL" id="MDM8156285.1"/>
    </source>
</evidence>
<dbReference type="PROSITE" id="PS01124">
    <property type="entry name" value="HTH_ARAC_FAMILY_2"/>
    <property type="match status" value="1"/>
</dbReference>
<dbReference type="PANTHER" id="PTHR43280:SF2">
    <property type="entry name" value="HTH-TYPE TRANSCRIPTIONAL REGULATOR EXSA"/>
    <property type="match status" value="1"/>
</dbReference>
<evidence type="ECO:0000256" key="4">
    <source>
        <dbReference type="PROSITE-ProRule" id="PRU00169"/>
    </source>
</evidence>
<feature type="domain" description="Response regulatory" evidence="6">
    <location>
        <begin position="6"/>
        <end position="123"/>
    </location>
</feature>
<dbReference type="SMART" id="SM00448">
    <property type="entry name" value="REC"/>
    <property type="match status" value="1"/>
</dbReference>
<keyword evidence="3" id="KW-0804">Transcription</keyword>
<dbReference type="InterPro" id="IPR020449">
    <property type="entry name" value="Tscrpt_reg_AraC-type_HTH"/>
</dbReference>
<name>A0ABT7UA87_9FIRM</name>
<evidence type="ECO:0000259" key="5">
    <source>
        <dbReference type="PROSITE" id="PS01124"/>
    </source>
</evidence>
<keyword evidence="2" id="KW-0238">DNA-binding</keyword>
<accession>A0ABT7UA87</accession>
<dbReference type="PROSITE" id="PS50110">
    <property type="entry name" value="RESPONSE_REGULATORY"/>
    <property type="match status" value="1"/>
</dbReference>
<keyword evidence="8" id="KW-1185">Reference proteome</keyword>
<dbReference type="SMART" id="SM00342">
    <property type="entry name" value="HTH_ARAC"/>
    <property type="match status" value="1"/>
</dbReference>